<organism evidence="1">
    <name type="scientific">viral metagenome</name>
    <dbReference type="NCBI Taxonomy" id="1070528"/>
    <lineage>
        <taxon>unclassified sequences</taxon>
        <taxon>metagenomes</taxon>
        <taxon>organismal metagenomes</taxon>
    </lineage>
</organism>
<proteinExistence type="predicted"/>
<accession>A0A6C0B2I2</accession>
<dbReference type="AlphaFoldDB" id="A0A6C0B2I2"/>
<name>A0A6C0B2I2_9ZZZZ</name>
<sequence length="66" mass="6878">MTLSIIILTASASCMLGLAIGTTYPEAVSIGCKNVASKTWSAVRKTTSSIYARVIEAMPTTPAKAE</sequence>
<evidence type="ECO:0000313" key="1">
    <source>
        <dbReference type="EMBL" id="QHS85729.1"/>
    </source>
</evidence>
<reference evidence="1" key="1">
    <citation type="journal article" date="2020" name="Nature">
        <title>Giant virus diversity and host interactions through global metagenomics.</title>
        <authorList>
            <person name="Schulz F."/>
            <person name="Roux S."/>
            <person name="Paez-Espino D."/>
            <person name="Jungbluth S."/>
            <person name="Walsh D.A."/>
            <person name="Denef V.J."/>
            <person name="McMahon K.D."/>
            <person name="Konstantinidis K.T."/>
            <person name="Eloe-Fadrosh E.A."/>
            <person name="Kyrpides N.C."/>
            <person name="Woyke T."/>
        </authorList>
    </citation>
    <scope>NUCLEOTIDE SEQUENCE</scope>
    <source>
        <strain evidence="1">GVMAG-M-3300009185-36</strain>
    </source>
</reference>
<dbReference type="EMBL" id="MN739048">
    <property type="protein sequence ID" value="QHS85729.1"/>
    <property type="molecule type" value="Genomic_DNA"/>
</dbReference>
<protein>
    <submittedName>
        <fullName evidence="1">Uncharacterized protein</fullName>
    </submittedName>
</protein>